<dbReference type="PROSITE" id="PS01104">
    <property type="entry name" value="RIBOSOMAL_L13E"/>
    <property type="match status" value="1"/>
</dbReference>
<dbReference type="EMBL" id="HBHL01014264">
    <property type="protein sequence ID" value="CAD9720511.1"/>
    <property type="molecule type" value="Transcribed_RNA"/>
</dbReference>
<reference evidence="7 8" key="1">
    <citation type="submission" date="2018-07" db="EMBL/GenBank/DDBJ databases">
        <title>The complete nuclear genome of the prasinophyte Chloropicon primus (CCMP1205).</title>
        <authorList>
            <person name="Pombert J.-F."/>
            <person name="Otis C."/>
            <person name="Turmel M."/>
            <person name="Lemieux C."/>
        </authorList>
    </citation>
    <scope>NUCLEOTIDE SEQUENCE [LARGE SCALE GENOMIC DNA]</scope>
    <source>
        <strain evidence="7 8">CCMP1205</strain>
    </source>
</reference>
<keyword evidence="2 4" id="KW-0689">Ribosomal protein</keyword>
<dbReference type="InterPro" id="IPR018256">
    <property type="entry name" value="Ribosomal_eL13_CS"/>
</dbReference>
<dbReference type="EMBL" id="HBHL01014263">
    <property type="protein sequence ID" value="CAD9720510.1"/>
    <property type="molecule type" value="Transcribed_RNA"/>
</dbReference>
<name>A0A5B8MTA0_9CHLO</name>
<dbReference type="InterPro" id="IPR001380">
    <property type="entry name" value="Ribosomal_eL13"/>
</dbReference>
<evidence type="ECO:0000313" key="6">
    <source>
        <dbReference type="EMBL" id="CAD9720511.1"/>
    </source>
</evidence>
<proteinExistence type="inferred from homology"/>
<dbReference type="FunFam" id="1.20.5.110:FF:000003">
    <property type="entry name" value="60S ribosomal protein L13"/>
    <property type="match status" value="1"/>
</dbReference>
<evidence type="ECO:0000256" key="2">
    <source>
        <dbReference type="ARBA" id="ARBA00022980"/>
    </source>
</evidence>
<dbReference type="GO" id="GO:0022625">
    <property type="term" value="C:cytosolic large ribosomal subunit"/>
    <property type="evidence" value="ECO:0007669"/>
    <property type="project" value="TreeGrafter"/>
</dbReference>
<protein>
    <recommendedName>
        <fullName evidence="4">60S ribosomal protein L13</fullName>
    </recommendedName>
</protein>
<evidence type="ECO:0000256" key="3">
    <source>
        <dbReference type="ARBA" id="ARBA00023274"/>
    </source>
</evidence>
<keyword evidence="3 4" id="KW-0687">Ribonucleoprotein</keyword>
<dbReference type="PANTHER" id="PTHR11722:SF0">
    <property type="entry name" value="LARGE RIBOSOMAL SUBUNIT PROTEIN EL13"/>
    <property type="match status" value="1"/>
</dbReference>
<evidence type="ECO:0000256" key="4">
    <source>
        <dbReference type="RuleBase" id="RU000572"/>
    </source>
</evidence>
<dbReference type="STRING" id="1764295.A0A5B8MTA0"/>
<evidence type="ECO:0000313" key="7">
    <source>
        <dbReference type="EMBL" id="QDZ23849.1"/>
    </source>
</evidence>
<accession>A0A5B8MTA0</accession>
<evidence type="ECO:0000313" key="5">
    <source>
        <dbReference type="EMBL" id="CAD9720510.1"/>
    </source>
</evidence>
<sequence length="213" mass="24054">MVRHNNVVPNGHFHKWWARNVVTWFNQPGRKMRRRKARAAKAAATFPRPVAGALRPKVRGQTIRYNTKARLGRGFSFEELKEAGIPVKVAPTIGIAVDHRRKNKSLESLQDNVKRLKEYKSKLVVFPKKANKPKKGDSSRDECATATQLGGANVMPLTADKPELEMVAVTNEMKSFNAYQKLRVERANARLVGIRQKRAEEEAAKAKEASKMK</sequence>
<dbReference type="OrthoDB" id="10264538at2759"/>
<dbReference type="PANTHER" id="PTHR11722">
    <property type="entry name" value="60S RIBOSOMAL PROTEIN L13"/>
    <property type="match status" value="1"/>
</dbReference>
<dbReference type="GO" id="GO:0003723">
    <property type="term" value="F:RNA binding"/>
    <property type="evidence" value="ECO:0007669"/>
    <property type="project" value="TreeGrafter"/>
</dbReference>
<gene>
    <name evidence="7" type="ORF">A3770_11p63670</name>
    <name evidence="5" type="ORF">CPRI1469_LOCUS9376</name>
    <name evidence="6" type="ORF">CPRI1469_LOCUS9377</name>
</gene>
<comment type="similarity">
    <text evidence="1 4">Belongs to the eukaryotic ribosomal protein eL13 family.</text>
</comment>
<dbReference type="Proteomes" id="UP000316726">
    <property type="component" value="Chromosome 11"/>
</dbReference>
<reference evidence="5" key="2">
    <citation type="submission" date="2021-01" db="EMBL/GenBank/DDBJ databases">
        <authorList>
            <person name="Corre E."/>
            <person name="Pelletier E."/>
            <person name="Niang G."/>
            <person name="Scheremetjew M."/>
            <person name="Finn R."/>
            <person name="Kale V."/>
            <person name="Holt S."/>
            <person name="Cochrane G."/>
            <person name="Meng A."/>
            <person name="Brown T."/>
            <person name="Cohen L."/>
        </authorList>
    </citation>
    <scope>NUCLEOTIDE SEQUENCE</scope>
    <source>
        <strain evidence="5">CCMP1205</strain>
    </source>
</reference>
<evidence type="ECO:0000256" key="1">
    <source>
        <dbReference type="ARBA" id="ARBA00005640"/>
    </source>
</evidence>
<keyword evidence="8" id="KW-1185">Reference proteome</keyword>
<evidence type="ECO:0000313" key="8">
    <source>
        <dbReference type="Proteomes" id="UP000316726"/>
    </source>
</evidence>
<dbReference type="Gene3D" id="1.20.5.110">
    <property type="match status" value="1"/>
</dbReference>
<dbReference type="GO" id="GO:0006412">
    <property type="term" value="P:translation"/>
    <property type="evidence" value="ECO:0007669"/>
    <property type="project" value="InterPro"/>
</dbReference>
<dbReference type="Pfam" id="PF01294">
    <property type="entry name" value="Ribosomal_L13e"/>
    <property type="match status" value="1"/>
</dbReference>
<dbReference type="GO" id="GO:0003735">
    <property type="term" value="F:structural constituent of ribosome"/>
    <property type="evidence" value="ECO:0007669"/>
    <property type="project" value="InterPro"/>
</dbReference>
<dbReference type="HAMAP" id="MF_00499">
    <property type="entry name" value="Ribosomal_eL13"/>
    <property type="match status" value="1"/>
</dbReference>
<organism evidence="7 8">
    <name type="scientific">Chloropicon primus</name>
    <dbReference type="NCBI Taxonomy" id="1764295"/>
    <lineage>
        <taxon>Eukaryota</taxon>
        <taxon>Viridiplantae</taxon>
        <taxon>Chlorophyta</taxon>
        <taxon>Chloropicophyceae</taxon>
        <taxon>Chloropicales</taxon>
        <taxon>Chloropicaceae</taxon>
        <taxon>Chloropicon</taxon>
    </lineage>
</organism>
<dbReference type="EMBL" id="CP031044">
    <property type="protein sequence ID" value="QDZ23849.1"/>
    <property type="molecule type" value="Genomic_DNA"/>
</dbReference>
<dbReference type="AlphaFoldDB" id="A0A5B8MTA0"/>